<dbReference type="AlphaFoldDB" id="A0A5D3E057"/>
<name>A0A5D3E057_CUCMM</name>
<reference evidence="1 2" key="1">
    <citation type="submission" date="2019-08" db="EMBL/GenBank/DDBJ databases">
        <title>Draft genome sequences of two oriental melons (Cucumis melo L. var makuwa).</title>
        <authorList>
            <person name="Kwon S.-Y."/>
        </authorList>
    </citation>
    <scope>NUCLEOTIDE SEQUENCE [LARGE SCALE GENOMIC DNA]</scope>
    <source>
        <strain evidence="2">cv. Chang Bougi</strain>
        <tissue evidence="1">Leaf</tissue>
    </source>
</reference>
<gene>
    <name evidence="1" type="ORF">E5676_scaffold120G001770</name>
</gene>
<sequence>MVEDYDEVLLGPLNTSERKRKSPTWSSAWWSWSSLVAGSQMTIPFDLGHSRKCGPSCNGFGWNDEFKCIIAKKELFDNWVKGHPTAKGFLRNPFPITTCPTYLERSCYRSTRRESETFAHVRSNVLGGYEGFLVDDGNDLETPMVYGQGLDKSHDDIMGTRPGRLSEVGMLQAEARGSEKVIRLKPLTSFAMQWNLRMAS</sequence>
<dbReference type="Proteomes" id="UP000321947">
    <property type="component" value="Unassembled WGS sequence"/>
</dbReference>
<accession>A0A5D3E057</accession>
<evidence type="ECO:0000313" key="2">
    <source>
        <dbReference type="Proteomes" id="UP000321947"/>
    </source>
</evidence>
<dbReference type="EMBL" id="SSTD01001877">
    <property type="protein sequence ID" value="TYK29059.1"/>
    <property type="molecule type" value="Genomic_DNA"/>
</dbReference>
<organism evidence="1 2">
    <name type="scientific">Cucumis melo var. makuwa</name>
    <name type="common">Oriental melon</name>
    <dbReference type="NCBI Taxonomy" id="1194695"/>
    <lineage>
        <taxon>Eukaryota</taxon>
        <taxon>Viridiplantae</taxon>
        <taxon>Streptophyta</taxon>
        <taxon>Embryophyta</taxon>
        <taxon>Tracheophyta</taxon>
        <taxon>Spermatophyta</taxon>
        <taxon>Magnoliopsida</taxon>
        <taxon>eudicotyledons</taxon>
        <taxon>Gunneridae</taxon>
        <taxon>Pentapetalae</taxon>
        <taxon>rosids</taxon>
        <taxon>fabids</taxon>
        <taxon>Cucurbitales</taxon>
        <taxon>Cucurbitaceae</taxon>
        <taxon>Benincaseae</taxon>
        <taxon>Cucumis</taxon>
    </lineage>
</organism>
<comment type="caution">
    <text evidence="1">The sequence shown here is derived from an EMBL/GenBank/DDBJ whole genome shotgun (WGS) entry which is preliminary data.</text>
</comment>
<proteinExistence type="predicted"/>
<evidence type="ECO:0000313" key="1">
    <source>
        <dbReference type="EMBL" id="TYK29059.1"/>
    </source>
</evidence>
<protein>
    <submittedName>
        <fullName evidence="1">Retrotransposon protein</fullName>
    </submittedName>
</protein>